<protein>
    <recommendedName>
        <fullName evidence="3">Acetoacetate decarboxylase</fullName>
    </recommendedName>
</protein>
<proteinExistence type="predicted"/>
<keyword evidence="2" id="KW-1185">Reference proteome</keyword>
<gene>
    <name evidence="1" type="ORF">ACFOSV_04300</name>
</gene>
<dbReference type="Proteomes" id="UP001595805">
    <property type="component" value="Unassembled WGS sequence"/>
</dbReference>
<dbReference type="PANTHER" id="PTHR40518">
    <property type="entry name" value="ACETOACETATE DECARBOXYLASE"/>
    <property type="match status" value="1"/>
</dbReference>
<dbReference type="EMBL" id="JBHRZS010000006">
    <property type="protein sequence ID" value="MFC3879378.1"/>
    <property type="molecule type" value="Genomic_DNA"/>
</dbReference>
<dbReference type="SUPFAM" id="SSF160104">
    <property type="entry name" value="Acetoacetate decarboxylase-like"/>
    <property type="match status" value="1"/>
</dbReference>
<sequence>MLKENFIPVAAPWTLKGTGIILIYKLSRDWVEKQGQLPDYLSGKFKGGLGYLMLVNYTESPVGPYQELLFIPGKFDPSGKQSISKIYVSSYASTFNGRANWGIPKDTLPFSWQKENGVEKIKMSSHDQVVFDCQIESGGIPFPVSTALLPIDLYQRWEGQDFFTKPSGKGWGKLAKVKIKTCNPDYFPGIDQIKPLLAVKVDPFYITFPKPSHDL</sequence>
<name>A0ABV8AN76_9BACT</name>
<evidence type="ECO:0000313" key="2">
    <source>
        <dbReference type="Proteomes" id="UP001595805"/>
    </source>
</evidence>
<accession>A0ABV8AN76</accession>
<dbReference type="RefSeq" id="WP_377903750.1">
    <property type="nucleotide sequence ID" value="NZ_JBHRZS010000006.1"/>
</dbReference>
<dbReference type="InterPro" id="IPR023375">
    <property type="entry name" value="ADC_dom_sf"/>
</dbReference>
<evidence type="ECO:0008006" key="3">
    <source>
        <dbReference type="Google" id="ProtNLM"/>
    </source>
</evidence>
<evidence type="ECO:0000313" key="1">
    <source>
        <dbReference type="EMBL" id="MFC3879378.1"/>
    </source>
</evidence>
<dbReference type="PANTHER" id="PTHR40518:SF1">
    <property type="entry name" value="ACETOACETATE DECARBOXYLASE"/>
    <property type="match status" value="1"/>
</dbReference>
<dbReference type="Gene3D" id="2.40.400.10">
    <property type="entry name" value="Acetoacetate decarboxylase-like"/>
    <property type="match status" value="1"/>
</dbReference>
<reference evidence="2" key="1">
    <citation type="journal article" date="2019" name="Int. J. Syst. Evol. Microbiol.">
        <title>The Global Catalogue of Microorganisms (GCM) 10K type strain sequencing project: providing services to taxonomists for standard genome sequencing and annotation.</title>
        <authorList>
            <consortium name="The Broad Institute Genomics Platform"/>
            <consortium name="The Broad Institute Genome Sequencing Center for Infectious Disease"/>
            <person name="Wu L."/>
            <person name="Ma J."/>
        </authorList>
    </citation>
    <scope>NUCLEOTIDE SEQUENCE [LARGE SCALE GENOMIC DNA]</scope>
    <source>
        <strain evidence="2">CCUG 60523</strain>
    </source>
</reference>
<organism evidence="1 2">
    <name type="scientific">Algoriphagus namhaensis</name>
    <dbReference type="NCBI Taxonomy" id="915353"/>
    <lineage>
        <taxon>Bacteria</taxon>
        <taxon>Pseudomonadati</taxon>
        <taxon>Bacteroidota</taxon>
        <taxon>Cytophagia</taxon>
        <taxon>Cytophagales</taxon>
        <taxon>Cyclobacteriaceae</taxon>
        <taxon>Algoriphagus</taxon>
    </lineage>
</organism>
<comment type="caution">
    <text evidence="1">The sequence shown here is derived from an EMBL/GenBank/DDBJ whole genome shotgun (WGS) entry which is preliminary data.</text>
</comment>